<dbReference type="STRING" id="1313296.SAMN05661091_2108"/>
<reference evidence="2" key="1">
    <citation type="submission" date="2017-04" db="EMBL/GenBank/DDBJ databases">
        <authorList>
            <person name="Varghese N."/>
            <person name="Submissions S."/>
        </authorList>
    </citation>
    <scope>NUCLEOTIDE SEQUENCE [LARGE SCALE GENOMIC DNA]</scope>
    <source>
        <strain evidence="2">N3/975</strain>
    </source>
</reference>
<gene>
    <name evidence="1" type="ORF">SAMN05661091_2108</name>
</gene>
<proteinExistence type="predicted"/>
<dbReference type="RefSeq" id="WP_244563022.1">
    <property type="nucleotide sequence ID" value="NZ_LT840184.1"/>
</dbReference>
<organism evidence="1 2">
    <name type="scientific">Paenibacillus uliginis N3/975</name>
    <dbReference type="NCBI Taxonomy" id="1313296"/>
    <lineage>
        <taxon>Bacteria</taxon>
        <taxon>Bacillati</taxon>
        <taxon>Bacillota</taxon>
        <taxon>Bacilli</taxon>
        <taxon>Bacillales</taxon>
        <taxon>Paenibacillaceae</taxon>
        <taxon>Paenibacillus</taxon>
    </lineage>
</organism>
<dbReference type="Gene3D" id="1.10.10.1150">
    <property type="entry name" value="Coenzyme PQQ synthesis protein D (PqqD)"/>
    <property type="match status" value="1"/>
</dbReference>
<name>A0A1X7H9J8_9BACL</name>
<protein>
    <submittedName>
        <fullName evidence="1">Coenzyme PQQ synthesis protein D (PqqD)</fullName>
    </submittedName>
</protein>
<dbReference type="Proteomes" id="UP000192940">
    <property type="component" value="Chromosome I"/>
</dbReference>
<keyword evidence="2" id="KW-1185">Reference proteome</keyword>
<dbReference type="AlphaFoldDB" id="A0A1X7H9J8"/>
<dbReference type="InterPro" id="IPR041881">
    <property type="entry name" value="PqqD_sf"/>
</dbReference>
<sequence>MGRNRNKKHKEVQNLLSMVPLLKDGLTMDNGNMIVFVPRQSWVERQAVRFLKQPAVIQVKLDDLGAAVTTMCDGNHSVSDIAAAIRAEFGDDAEPLLPRLVKFIELMEVNNWLEWSWRQ</sequence>
<dbReference type="Pfam" id="PF05402">
    <property type="entry name" value="PqqD"/>
    <property type="match status" value="1"/>
</dbReference>
<evidence type="ECO:0000313" key="1">
    <source>
        <dbReference type="EMBL" id="SMF82102.1"/>
    </source>
</evidence>
<evidence type="ECO:0000313" key="2">
    <source>
        <dbReference type="Proteomes" id="UP000192940"/>
    </source>
</evidence>
<dbReference type="InterPro" id="IPR008792">
    <property type="entry name" value="PQQD"/>
</dbReference>
<accession>A0A1X7H9J8</accession>
<dbReference type="EMBL" id="LT840184">
    <property type="protein sequence ID" value="SMF82102.1"/>
    <property type="molecule type" value="Genomic_DNA"/>
</dbReference>